<dbReference type="GO" id="GO:0032259">
    <property type="term" value="P:methylation"/>
    <property type="evidence" value="ECO:0007669"/>
    <property type="project" value="UniProtKB-KW"/>
</dbReference>
<dbReference type="Proteomes" id="UP000663860">
    <property type="component" value="Unassembled WGS sequence"/>
</dbReference>
<comment type="caution">
    <text evidence="13">The sequence shown here is derived from an EMBL/GenBank/DDBJ whole genome shotgun (WGS) entry which is preliminary data.</text>
</comment>
<keyword evidence="7" id="KW-0949">S-adenosyl-L-methionine</keyword>
<dbReference type="GO" id="GO:0008168">
    <property type="term" value="F:methyltransferase activity"/>
    <property type="evidence" value="ECO:0007669"/>
    <property type="project" value="UniProtKB-KW"/>
</dbReference>
<comment type="pathway">
    <text evidence="1">tRNA modification; wybutosine-tRNA(Phe) biosynthesis.</text>
</comment>
<dbReference type="InterPro" id="IPR003827">
    <property type="entry name" value="tRNA_yW-synthesising"/>
</dbReference>
<evidence type="ECO:0000256" key="8">
    <source>
        <dbReference type="ARBA" id="ARBA00022694"/>
    </source>
</evidence>
<evidence type="ECO:0000256" key="7">
    <source>
        <dbReference type="ARBA" id="ARBA00022691"/>
    </source>
</evidence>
<evidence type="ECO:0000256" key="2">
    <source>
        <dbReference type="ARBA" id="ARBA00008569"/>
    </source>
</evidence>
<dbReference type="AlphaFoldDB" id="A0A813PLG2"/>
<evidence type="ECO:0000313" key="13">
    <source>
        <dbReference type="EMBL" id="CAF0756794.1"/>
    </source>
</evidence>
<evidence type="ECO:0000256" key="1">
    <source>
        <dbReference type="ARBA" id="ARBA00004797"/>
    </source>
</evidence>
<reference evidence="13" key="1">
    <citation type="submission" date="2021-02" db="EMBL/GenBank/DDBJ databases">
        <authorList>
            <person name="Nowell W R."/>
        </authorList>
    </citation>
    <scope>NUCLEOTIDE SEQUENCE</scope>
</reference>
<dbReference type="Gene3D" id="3.30.1960.10">
    <property type="entry name" value="tRNA wybutosine-synthesizing-like"/>
    <property type="match status" value="1"/>
</dbReference>
<sequence>MSKHFDQWKHDALAEDKEDLSRKHSIDDYIVNLIHQINNHNDYYTSSSCSGRTIVFTSSPVVTSSTKSDCKWLYVTHEQADINAILNCLEERPKEIDMISIKFEAFILHIICRTLECAKVLLNIALECGYRNSGLVMSNQGKITLAVRSTHALEVPIVIGRELCVDQDYITKIVSIANEKMTANMTKIDKFTACVNKKLGAT</sequence>
<evidence type="ECO:0000256" key="6">
    <source>
        <dbReference type="ARBA" id="ARBA00022679"/>
    </source>
</evidence>
<dbReference type="Proteomes" id="UP000663868">
    <property type="component" value="Unassembled WGS sequence"/>
</dbReference>
<dbReference type="PANTHER" id="PTHR48418:SF1">
    <property type="entry name" value="TRNA WYBUTOSINE-SYNTHESIZING PROTEIN 3"/>
    <property type="match status" value="1"/>
</dbReference>
<protein>
    <recommendedName>
        <fullName evidence="4">tRNA wybutosine-synthesizing protein 3 homolog</fullName>
        <ecNumber evidence="3">2.1.1.282</ecNumber>
    </recommendedName>
    <alternativeName>
        <fullName evidence="10">tRNA(Phe) 7-((3-amino-3-carboxypropyl)-4-demethylwyosine(37)-N(4))-methyltransferase</fullName>
    </alternativeName>
</protein>
<dbReference type="UniPathway" id="UPA00375"/>
<comment type="similarity">
    <text evidence="2">Belongs to the TYW3 family.</text>
</comment>
<dbReference type="EMBL" id="CAJOBB010000528">
    <property type="protein sequence ID" value="CAF3699341.1"/>
    <property type="molecule type" value="Genomic_DNA"/>
</dbReference>
<dbReference type="InterPro" id="IPR036602">
    <property type="entry name" value="tRNA_yW-synthesising-like_sf"/>
</dbReference>
<feature type="domain" description="tRNA wybutosine-synthesizing protein" evidence="12">
    <location>
        <begin position="12"/>
        <end position="195"/>
    </location>
</feature>
<name>A0A813PLG2_9BILA</name>
<dbReference type="EMBL" id="CAJNOE010000025">
    <property type="protein sequence ID" value="CAF0756794.1"/>
    <property type="molecule type" value="Genomic_DNA"/>
</dbReference>
<evidence type="ECO:0000256" key="11">
    <source>
        <dbReference type="ARBA" id="ARBA00049202"/>
    </source>
</evidence>
<dbReference type="SUPFAM" id="SSF111278">
    <property type="entry name" value="SSo0622-like"/>
    <property type="match status" value="1"/>
</dbReference>
<keyword evidence="5" id="KW-0489">Methyltransferase</keyword>
<evidence type="ECO:0000256" key="5">
    <source>
        <dbReference type="ARBA" id="ARBA00022603"/>
    </source>
</evidence>
<proteinExistence type="inferred from homology"/>
<dbReference type="Pfam" id="PF02676">
    <property type="entry name" value="TYW3"/>
    <property type="match status" value="1"/>
</dbReference>
<organism evidence="13 15">
    <name type="scientific">Adineta steineri</name>
    <dbReference type="NCBI Taxonomy" id="433720"/>
    <lineage>
        <taxon>Eukaryota</taxon>
        <taxon>Metazoa</taxon>
        <taxon>Spiralia</taxon>
        <taxon>Gnathifera</taxon>
        <taxon>Rotifera</taxon>
        <taxon>Eurotatoria</taxon>
        <taxon>Bdelloidea</taxon>
        <taxon>Adinetida</taxon>
        <taxon>Adinetidae</taxon>
        <taxon>Adineta</taxon>
    </lineage>
</organism>
<evidence type="ECO:0000313" key="14">
    <source>
        <dbReference type="EMBL" id="CAF3699341.1"/>
    </source>
</evidence>
<evidence type="ECO:0000256" key="3">
    <source>
        <dbReference type="ARBA" id="ARBA00012750"/>
    </source>
</evidence>
<keyword evidence="8" id="KW-0819">tRNA processing</keyword>
<evidence type="ECO:0000259" key="12">
    <source>
        <dbReference type="Pfam" id="PF02676"/>
    </source>
</evidence>
<evidence type="ECO:0000256" key="10">
    <source>
        <dbReference type="ARBA" id="ARBA00030554"/>
    </source>
</evidence>
<evidence type="ECO:0000256" key="9">
    <source>
        <dbReference type="ARBA" id="ARBA00025378"/>
    </source>
</evidence>
<dbReference type="PANTHER" id="PTHR48418">
    <property type="entry name" value="TRNA WYBUTOSINE-SYNTHESIZING PROTEIN 3"/>
    <property type="match status" value="1"/>
</dbReference>
<comment type="function">
    <text evidence="9">Probable S-adenosyl-L-methionine-dependent methyltransferase that acts as a component of the wybutosine biosynthesis pathway. Wybutosine is a hyper modified guanosine with a tricyclic base found at the 3'-position adjacent to the anticodon of eukaryotic phenylalanine tRNA.</text>
</comment>
<evidence type="ECO:0000256" key="4">
    <source>
        <dbReference type="ARBA" id="ARBA00016536"/>
    </source>
</evidence>
<accession>A0A813PLG2</accession>
<keyword evidence="6" id="KW-0808">Transferase</keyword>
<dbReference type="GO" id="GO:0008033">
    <property type="term" value="P:tRNA processing"/>
    <property type="evidence" value="ECO:0007669"/>
    <property type="project" value="UniProtKB-KW"/>
</dbReference>
<gene>
    <name evidence="13" type="ORF">IZO911_LOCUS4478</name>
    <name evidence="14" type="ORF">KXQ929_LOCUS10928</name>
</gene>
<dbReference type="EC" id="2.1.1.282" evidence="3"/>
<comment type="catalytic activity">
    <reaction evidence="11">
        <text>4-demethyl-7-[(3S)-3-amino-3-carboxypropyl]wyosine(37) in tRNA(Phe) + S-adenosyl-L-methionine = 7-[(3S)-3-amino-3-carboxypropyl]wyosine(37) in tRNA(Phe) + S-adenosyl-L-homocysteine + H(+)</text>
        <dbReference type="Rhea" id="RHEA:36635"/>
        <dbReference type="Rhea" id="RHEA-COMP:10378"/>
        <dbReference type="Rhea" id="RHEA-COMP:10379"/>
        <dbReference type="ChEBI" id="CHEBI:15378"/>
        <dbReference type="ChEBI" id="CHEBI:57856"/>
        <dbReference type="ChEBI" id="CHEBI:59789"/>
        <dbReference type="ChEBI" id="CHEBI:73543"/>
        <dbReference type="ChEBI" id="CHEBI:73550"/>
        <dbReference type="EC" id="2.1.1.282"/>
    </reaction>
</comment>
<evidence type="ECO:0000313" key="15">
    <source>
        <dbReference type="Proteomes" id="UP000663860"/>
    </source>
</evidence>